<evidence type="ECO:0000313" key="3">
    <source>
        <dbReference type="Proteomes" id="UP001248581"/>
    </source>
</evidence>
<keyword evidence="3" id="KW-1185">Reference proteome</keyword>
<keyword evidence="1" id="KW-1133">Transmembrane helix</keyword>
<keyword evidence="1" id="KW-0472">Membrane</keyword>
<dbReference type="RefSeq" id="WP_348389205.1">
    <property type="nucleotide sequence ID" value="NZ_CP134146.1"/>
</dbReference>
<protein>
    <submittedName>
        <fullName evidence="2">Uncharacterized protein</fullName>
    </submittedName>
</protein>
<organism evidence="2 3">
    <name type="scientific">Thalassotalea nanhaiensis</name>
    <dbReference type="NCBI Taxonomy" id="3065648"/>
    <lineage>
        <taxon>Bacteria</taxon>
        <taxon>Pseudomonadati</taxon>
        <taxon>Pseudomonadota</taxon>
        <taxon>Gammaproteobacteria</taxon>
        <taxon>Alteromonadales</taxon>
        <taxon>Colwelliaceae</taxon>
        <taxon>Thalassotalea</taxon>
    </lineage>
</organism>
<reference evidence="3" key="1">
    <citation type="submission" date="2023-09" db="EMBL/GenBank/DDBJ databases">
        <authorList>
            <person name="Li S."/>
            <person name="Li X."/>
            <person name="Zhang C."/>
            <person name="Zhao Z."/>
        </authorList>
    </citation>
    <scope>NUCLEOTIDE SEQUENCE [LARGE SCALE GENOMIC DNA]</scope>
    <source>
        <strain evidence="3">SQ345</strain>
    </source>
</reference>
<keyword evidence="1" id="KW-0812">Transmembrane</keyword>
<evidence type="ECO:0000313" key="2">
    <source>
        <dbReference type="EMBL" id="WNC70064.1"/>
    </source>
</evidence>
<gene>
    <name evidence="2" type="ORF">RI845_07980</name>
</gene>
<proteinExistence type="predicted"/>
<dbReference type="EMBL" id="CP134146">
    <property type="protein sequence ID" value="WNC70064.1"/>
    <property type="molecule type" value="Genomic_DNA"/>
</dbReference>
<accession>A0ABY9TML1</accession>
<name>A0ABY9TML1_9GAMM</name>
<dbReference type="Proteomes" id="UP001248581">
    <property type="component" value="Chromosome"/>
</dbReference>
<sequence length="358" mass="41040">MPSSTSSSKIVEREIPNKNWATLFVVMVSLFVVLIAGWEMYWRSEGAKPAYINSDSLWAIERRKVQQDSVVFTGSSRMLFNMQTDIWQQQTGVKPIQLSLEGTTPLGVLEDLADDEQFKGTVFAGVAPGLFFSGYEYRKNALKAYKKEAPSQWLGQQLAMLIEPLFAFMKPDFALFTVLKRQNWPERNQVKNNLDVRALMVMSKDRNTQMWDKVVNNEEYRQLAIKIWMQGFEPIDKKSAEDIAKMHENRDKQIARAVAVNKKMIAKGAKLFFVRMPSQGFYTMEEGMYNPKETNWDVLLKETGAPGIHFEDYPDLSKYTLPEDSHLTAHDAKTFTKDFVSIYQSLNGQADFSTLSSQ</sequence>
<evidence type="ECO:0000256" key="1">
    <source>
        <dbReference type="SAM" id="Phobius"/>
    </source>
</evidence>
<feature type="transmembrane region" description="Helical" evidence="1">
    <location>
        <begin position="20"/>
        <end position="38"/>
    </location>
</feature>